<name>A0A166SV68_9AGAM</name>
<feature type="compositionally biased region" description="Basic residues" evidence="2">
    <location>
        <begin position="1218"/>
        <end position="1234"/>
    </location>
</feature>
<feature type="compositionally biased region" description="Acidic residues" evidence="2">
    <location>
        <begin position="877"/>
        <end position="889"/>
    </location>
</feature>
<dbReference type="GO" id="GO:0005509">
    <property type="term" value="F:calcium ion binding"/>
    <property type="evidence" value="ECO:0007669"/>
    <property type="project" value="InterPro"/>
</dbReference>
<reference evidence="6 7" key="1">
    <citation type="journal article" date="2016" name="Mol. Biol. Evol.">
        <title>Comparative Genomics of Early-Diverging Mushroom-Forming Fungi Provides Insights into the Origins of Lignocellulose Decay Capabilities.</title>
        <authorList>
            <person name="Nagy L.G."/>
            <person name="Riley R."/>
            <person name="Tritt A."/>
            <person name="Adam C."/>
            <person name="Daum C."/>
            <person name="Floudas D."/>
            <person name="Sun H."/>
            <person name="Yadav J.S."/>
            <person name="Pangilinan J."/>
            <person name="Larsson K.H."/>
            <person name="Matsuura K."/>
            <person name="Barry K."/>
            <person name="Labutti K."/>
            <person name="Kuo R."/>
            <person name="Ohm R.A."/>
            <person name="Bhattacharya S.S."/>
            <person name="Shirouzu T."/>
            <person name="Yoshinaga Y."/>
            <person name="Martin F.M."/>
            <person name="Grigoriev I.V."/>
            <person name="Hibbett D.S."/>
        </authorList>
    </citation>
    <scope>NUCLEOTIDE SEQUENCE [LARGE SCALE GENOMIC DNA]</scope>
    <source>
        <strain evidence="6 7">CBS 109695</strain>
    </source>
</reference>
<evidence type="ECO:0000256" key="1">
    <source>
        <dbReference type="SAM" id="Coils"/>
    </source>
</evidence>
<feature type="domain" description="EH" evidence="4">
    <location>
        <begin position="297"/>
        <end position="386"/>
    </location>
</feature>
<keyword evidence="7" id="KW-1185">Reference proteome</keyword>
<dbReference type="SMART" id="SM00054">
    <property type="entry name" value="EFh"/>
    <property type="match status" value="3"/>
</dbReference>
<evidence type="ECO:0000313" key="6">
    <source>
        <dbReference type="EMBL" id="KZP29887.1"/>
    </source>
</evidence>
<feature type="region of interest" description="Disordered" evidence="2">
    <location>
        <begin position="1134"/>
        <end position="1265"/>
    </location>
</feature>
<dbReference type="CDD" id="cd14270">
    <property type="entry name" value="UBA"/>
    <property type="match status" value="1"/>
</dbReference>
<dbReference type="SMART" id="SM00027">
    <property type="entry name" value="EH"/>
    <property type="match status" value="3"/>
</dbReference>
<evidence type="ECO:0000259" key="3">
    <source>
        <dbReference type="PROSITE" id="PS50030"/>
    </source>
</evidence>
<dbReference type="PROSITE" id="PS50031">
    <property type="entry name" value="EH"/>
    <property type="match status" value="3"/>
</dbReference>
<gene>
    <name evidence="6" type="ORF">FIBSPDRAFT_851030</name>
</gene>
<evidence type="ECO:0008006" key="8">
    <source>
        <dbReference type="Google" id="ProtNLM"/>
    </source>
</evidence>
<feature type="compositionally biased region" description="Low complexity" evidence="2">
    <location>
        <begin position="1042"/>
        <end position="1051"/>
    </location>
</feature>
<feature type="region of interest" description="Disordered" evidence="2">
    <location>
        <begin position="373"/>
        <end position="483"/>
    </location>
</feature>
<dbReference type="STRING" id="436010.A0A166SV68"/>
<dbReference type="InterPro" id="IPR009060">
    <property type="entry name" value="UBA-like_sf"/>
</dbReference>
<feature type="region of interest" description="Disordered" evidence="2">
    <location>
        <begin position="1026"/>
        <end position="1106"/>
    </location>
</feature>
<feature type="compositionally biased region" description="Polar residues" evidence="2">
    <location>
        <begin position="716"/>
        <end position="743"/>
    </location>
</feature>
<feature type="compositionally biased region" description="Low complexity" evidence="2">
    <location>
        <begin position="748"/>
        <end position="763"/>
    </location>
</feature>
<dbReference type="PANTHER" id="PTHR11216">
    <property type="entry name" value="EH DOMAIN"/>
    <property type="match status" value="1"/>
</dbReference>
<feature type="compositionally biased region" description="Low complexity" evidence="2">
    <location>
        <begin position="1169"/>
        <end position="1178"/>
    </location>
</feature>
<feature type="domain" description="EF-hand" evidence="5">
    <location>
        <begin position="330"/>
        <end position="365"/>
    </location>
</feature>
<dbReference type="PROSITE" id="PS50222">
    <property type="entry name" value="EF_HAND_2"/>
    <property type="match status" value="1"/>
</dbReference>
<dbReference type="InterPro" id="IPR002048">
    <property type="entry name" value="EF_hand_dom"/>
</dbReference>
<dbReference type="InterPro" id="IPR015940">
    <property type="entry name" value="UBA"/>
</dbReference>
<evidence type="ECO:0000259" key="4">
    <source>
        <dbReference type="PROSITE" id="PS50031"/>
    </source>
</evidence>
<feature type="domain" description="UBA" evidence="3">
    <location>
        <begin position="1265"/>
        <end position="1307"/>
    </location>
</feature>
<feature type="compositionally biased region" description="Basic and acidic residues" evidence="2">
    <location>
        <begin position="1205"/>
        <end position="1217"/>
    </location>
</feature>
<dbReference type="Pfam" id="PF00627">
    <property type="entry name" value="UBA"/>
    <property type="match status" value="1"/>
</dbReference>
<dbReference type="InterPro" id="IPR000261">
    <property type="entry name" value="EH_dom"/>
</dbReference>
<dbReference type="GO" id="GO:0006897">
    <property type="term" value="P:endocytosis"/>
    <property type="evidence" value="ECO:0007669"/>
    <property type="project" value="TreeGrafter"/>
</dbReference>
<feature type="compositionally biased region" description="Polar residues" evidence="2">
    <location>
        <begin position="453"/>
        <end position="465"/>
    </location>
</feature>
<feature type="domain" description="EH" evidence="4">
    <location>
        <begin position="129"/>
        <end position="219"/>
    </location>
</feature>
<accession>A0A166SV68</accession>
<keyword evidence="1" id="KW-0175">Coiled coil</keyword>
<feature type="compositionally biased region" description="Polar residues" evidence="2">
    <location>
        <begin position="1134"/>
        <end position="1160"/>
    </location>
</feature>
<dbReference type="Gene3D" id="1.10.8.10">
    <property type="entry name" value="DNA helicase RuvA subunit, C-terminal domain"/>
    <property type="match status" value="1"/>
</dbReference>
<sequence>MSGFNPSPAELALVSQIFLQADPQKIGILTGDAALKVFGGANLQPTVLGEVWNIADEDNNGWLSKKGVAIAVRLMGWAQKGEKMTQALVNRPGPIPTIDGIVMPLTQQTTGISLSKSPPPALPVLTAQDRTRYTGIFQSCKPLNGLITGEKARDVFIKSKLPVEKLGQIWNLADTQNRGSLDLTDFAIGMYLIQASMSGQLSFIPTSLPPGLYEQAAGTSIATHTTGGSSYSRVQHQYTGVPLQPQITGQKRAPPPVLPSRKAAAPAHAPVSTGSAFGSAASPFSNGQPAWDVTATEKGNSDRFFDTLDSQKVNYIEGDVAVPFMLQSNLPEDILAQIWDLADINNDGRLTRDGFAVAMHLIQGKLAGKEVPTTLPQSLIPPSMRSNATSAFSVQQQAQHQPEPVDLLWDDTPPASASPVPTANQNSVFGTPRVASPQQQQQQQQQAPAQDPFGSTNFRVSSPNYNLMDDDEPTASPPPQQDKSAEIGNVQIQLNSTNRSLGNAKAEREPIEQTLANQAAQLSALQTQLSSAHASYETETKLLSTLKERMGGQTAEMQRAREELIRAESDLSAVRVEKAEIEGAFMRDKEDVRELHRKMAETGTEIAGLKIEIEKAKKEAKQQKGLLAIAKKQLSTKEIERAKIQKELDEAHGEVQETVAEREHVEAELEKVAAPPAQSARDIVAPVPQTPETIMANAMNLPLPMSMPTSPEVGTPNGSIKSNNPFDRLTRSATSASPRSHSPFQPFAEAPSVSTPAAAPAQPESDETDPFGFTQAFEEETPVSHPEGMATTETATPRGPSPSFERREDEVVSPGSDVGESEFYSTPPSNAERPLSDISSVEAHFPALSDVPGSFPVDEPRSSEETDLNGPLKEKEIEESDSDSEDEEPLSTVKHKLQSSVDIFPVKAAAPNGLTMPSTSFDDAFGESASKDTFSLQTPRPAETIPAKSLGSSFASVDAPSIDAFGAPLDKSSNPFPVESSSAAAPKVADVNAFDEAMGKISSTNTGTTAPDFSFDTAFDDNFDFATASTTTPSFPPPPSAPNGSALGSSPFAGKPSGFGDAFGVPATSDKAVAPTQPTQPFSFEDAFSSEPAASTATSSGKQPEAAAAISFDDAFGGVESGEALKLDAAFNSVSSKASAALSPSRQASASTGFSGLQSPPTSPHGPDSPRISSLRSPSPAPPRAMSPPNRVGSPGPRPSTSSSKDSHDKARPDPPTRHSRLSIRLPFGKKKSKDVKESAPPMPASSLSHLSPAIEEPAGARTPAVEDDAAAVKQLCGMGFSRSQAVAALEKSGYDLQKALNSLLGSA</sequence>
<dbReference type="PANTHER" id="PTHR11216:SF170">
    <property type="entry name" value="DYNAMIN ASSOCIATED PROTEIN 160, ISOFORM D"/>
    <property type="match status" value="1"/>
</dbReference>
<dbReference type="InterPro" id="IPR011992">
    <property type="entry name" value="EF-hand-dom_pair"/>
</dbReference>
<feature type="compositionally biased region" description="Low complexity" evidence="2">
    <location>
        <begin position="1087"/>
        <end position="1100"/>
    </location>
</feature>
<dbReference type="PROSITE" id="PS50030">
    <property type="entry name" value="UBA"/>
    <property type="match status" value="1"/>
</dbReference>
<feature type="compositionally biased region" description="Polar residues" evidence="2">
    <location>
        <begin position="384"/>
        <end position="400"/>
    </location>
</feature>
<feature type="region of interest" description="Disordered" evidence="2">
    <location>
        <begin position="246"/>
        <end position="276"/>
    </location>
</feature>
<feature type="compositionally biased region" description="Low complexity" evidence="2">
    <location>
        <begin position="437"/>
        <end position="450"/>
    </location>
</feature>
<feature type="compositionally biased region" description="Low complexity" evidence="2">
    <location>
        <begin position="412"/>
        <end position="423"/>
    </location>
</feature>
<dbReference type="Proteomes" id="UP000076532">
    <property type="component" value="Unassembled WGS sequence"/>
</dbReference>
<dbReference type="EMBL" id="KV417496">
    <property type="protein sequence ID" value="KZP29887.1"/>
    <property type="molecule type" value="Genomic_DNA"/>
</dbReference>
<evidence type="ECO:0000256" key="2">
    <source>
        <dbReference type="SAM" id="MobiDB-lite"/>
    </source>
</evidence>
<dbReference type="OrthoDB" id="524326at2759"/>
<dbReference type="GO" id="GO:0005737">
    <property type="term" value="C:cytoplasm"/>
    <property type="evidence" value="ECO:0007669"/>
    <property type="project" value="TreeGrafter"/>
</dbReference>
<dbReference type="Pfam" id="PF12763">
    <property type="entry name" value="EH"/>
    <property type="match status" value="3"/>
</dbReference>
<dbReference type="SMART" id="SM00165">
    <property type="entry name" value="UBA"/>
    <property type="match status" value="1"/>
</dbReference>
<feature type="domain" description="EH" evidence="4">
    <location>
        <begin position="10"/>
        <end position="97"/>
    </location>
</feature>
<feature type="coiled-coil region" evidence="1">
    <location>
        <begin position="543"/>
        <end position="668"/>
    </location>
</feature>
<dbReference type="CDD" id="cd00052">
    <property type="entry name" value="EH"/>
    <property type="match status" value="3"/>
</dbReference>
<organism evidence="6 7">
    <name type="scientific">Athelia psychrophila</name>
    <dbReference type="NCBI Taxonomy" id="1759441"/>
    <lineage>
        <taxon>Eukaryota</taxon>
        <taxon>Fungi</taxon>
        <taxon>Dikarya</taxon>
        <taxon>Basidiomycota</taxon>
        <taxon>Agaricomycotina</taxon>
        <taxon>Agaricomycetes</taxon>
        <taxon>Agaricomycetidae</taxon>
        <taxon>Atheliales</taxon>
        <taxon>Atheliaceae</taxon>
        <taxon>Athelia</taxon>
    </lineage>
</organism>
<protein>
    <recommendedName>
        <fullName evidence="8">EF-hand</fullName>
    </recommendedName>
</protein>
<proteinExistence type="predicted"/>
<feature type="compositionally biased region" description="Low complexity" evidence="2">
    <location>
        <begin position="1187"/>
        <end position="1204"/>
    </location>
</feature>
<dbReference type="GO" id="GO:0016197">
    <property type="term" value="P:endosomal transport"/>
    <property type="evidence" value="ECO:0007669"/>
    <property type="project" value="TreeGrafter"/>
</dbReference>
<dbReference type="SUPFAM" id="SSF47473">
    <property type="entry name" value="EF-hand"/>
    <property type="match status" value="3"/>
</dbReference>
<dbReference type="GO" id="GO:0005886">
    <property type="term" value="C:plasma membrane"/>
    <property type="evidence" value="ECO:0007669"/>
    <property type="project" value="TreeGrafter"/>
</dbReference>
<feature type="region of interest" description="Disordered" evidence="2">
    <location>
        <begin position="705"/>
        <end position="896"/>
    </location>
</feature>
<evidence type="ECO:0000313" key="7">
    <source>
        <dbReference type="Proteomes" id="UP000076532"/>
    </source>
</evidence>
<dbReference type="Gene3D" id="1.10.238.10">
    <property type="entry name" value="EF-hand"/>
    <property type="match status" value="3"/>
</dbReference>
<evidence type="ECO:0000259" key="5">
    <source>
        <dbReference type="PROSITE" id="PS50222"/>
    </source>
</evidence>
<dbReference type="SUPFAM" id="SSF46934">
    <property type="entry name" value="UBA-like"/>
    <property type="match status" value="1"/>
</dbReference>